<name>A0A9X3I3L0_9ACTN</name>
<feature type="domain" description="DUF1023" evidence="1">
    <location>
        <begin position="380"/>
        <end position="476"/>
    </location>
</feature>
<evidence type="ECO:0000313" key="2">
    <source>
        <dbReference type="EMBL" id="MCX2963060.1"/>
    </source>
</evidence>
<evidence type="ECO:0000313" key="3">
    <source>
        <dbReference type="Proteomes" id="UP001143347"/>
    </source>
</evidence>
<dbReference type="EMBL" id="JAPKFM010000002">
    <property type="protein sequence ID" value="MCX2963060.1"/>
    <property type="molecule type" value="Genomic_DNA"/>
</dbReference>
<dbReference type="AlphaFoldDB" id="A0A9X3I3L0"/>
<organism evidence="2 3">
    <name type="scientific">Gordonia aquimaris</name>
    <dbReference type="NCBI Taxonomy" id="2984863"/>
    <lineage>
        <taxon>Bacteria</taxon>
        <taxon>Bacillati</taxon>
        <taxon>Actinomycetota</taxon>
        <taxon>Actinomycetes</taxon>
        <taxon>Mycobacteriales</taxon>
        <taxon>Gordoniaceae</taxon>
        <taxon>Gordonia</taxon>
    </lineage>
</organism>
<protein>
    <submittedName>
        <fullName evidence="2">Alpha/beta hydrolase</fullName>
    </submittedName>
</protein>
<dbReference type="GO" id="GO:0016787">
    <property type="term" value="F:hydrolase activity"/>
    <property type="evidence" value="ECO:0007669"/>
    <property type="project" value="UniProtKB-KW"/>
</dbReference>
<dbReference type="InterPro" id="IPR010427">
    <property type="entry name" value="DUF1023"/>
</dbReference>
<dbReference type="Proteomes" id="UP001143347">
    <property type="component" value="Unassembled WGS sequence"/>
</dbReference>
<evidence type="ECO:0000259" key="1">
    <source>
        <dbReference type="Pfam" id="PF06259"/>
    </source>
</evidence>
<sequence>MRPTIPELRQWRPAAISAAGAAAQAASDLVDAATRRIVRAVDATTWSGVTAVAAERFVDDTDVRARQIRRMLVEIAEEAARAGADLARARAVVLGEVDGVIADGYAVTDDGHVTGRDGPDERSRTAEVRIRNGMNVIDAVDEHCGARIDELVAAIPGAAIPAGGAAEVTLPDGSTADADRVVTALTRMTPSTRREFLSRLAEEDRLRIAAADPGVVGNLDGIDFELRSAANDLGIRAALETERLAGRADGVRARRLEDLLRPLADGRRRRFIAFDNARGHVIEMVGEVCADTRNAAVLVPGTGSGLDTIDQSVVAATELAHATGGPVFVYLDGDLPQTMGYEGLDDALGAGALAGSLAGPLGHALGAAAAVAESLDGSAADPRFAREMAPGLVGFAAELDAEIAERAPGAAVTVIGHSYGGSVVGSAEQLGLRADRVVYASSAGTGVFDGPWRNANPAVERYSLTAPGDPIQWVQALSGNPHGDDPDSAPGVFRMDTGFHAPGADGSRSPVAGVDGHGDYWRDPDSDAFRNIVRVVVGERPTGYIERQPDIGLRLPW</sequence>
<reference evidence="2" key="1">
    <citation type="submission" date="2022-10" db="EMBL/GenBank/DDBJ databases">
        <title>WGS of marine actinomycetes from Thailand.</title>
        <authorList>
            <person name="Thawai C."/>
        </authorList>
    </citation>
    <scope>NUCLEOTIDE SEQUENCE</scope>
    <source>
        <strain evidence="2">SW21</strain>
    </source>
</reference>
<keyword evidence="2" id="KW-0378">Hydrolase</keyword>
<keyword evidence="3" id="KW-1185">Reference proteome</keyword>
<proteinExistence type="predicted"/>
<comment type="caution">
    <text evidence="2">The sequence shown here is derived from an EMBL/GenBank/DDBJ whole genome shotgun (WGS) entry which is preliminary data.</text>
</comment>
<accession>A0A9X3I3L0</accession>
<dbReference type="RefSeq" id="WP_266060107.1">
    <property type="nucleotide sequence ID" value="NZ_JAPKFM010000002.1"/>
</dbReference>
<dbReference type="Pfam" id="PF06259">
    <property type="entry name" value="Abhydrolase_8"/>
    <property type="match status" value="1"/>
</dbReference>
<gene>
    <name evidence="2" type="ORF">OSB52_03015</name>
</gene>